<gene>
    <name evidence="7 9" type="primary">gloB</name>
    <name evidence="9" type="ORF">NXS09_02205</name>
</gene>
<evidence type="ECO:0000313" key="9">
    <source>
        <dbReference type="EMBL" id="MCS4533111.1"/>
    </source>
</evidence>
<comment type="cofactor">
    <cofactor evidence="7">
        <name>Zn(2+)</name>
        <dbReference type="ChEBI" id="CHEBI:29105"/>
    </cofactor>
    <text evidence="7">Binds 2 Zn(2+) ions per subunit.</text>
</comment>
<keyword evidence="4 7" id="KW-0479">Metal-binding</keyword>
<dbReference type="PANTHER" id="PTHR43705:SF1">
    <property type="entry name" value="HYDROXYACYLGLUTATHIONE HYDROLASE GLOB"/>
    <property type="match status" value="1"/>
</dbReference>
<evidence type="ECO:0000256" key="4">
    <source>
        <dbReference type="ARBA" id="ARBA00022723"/>
    </source>
</evidence>
<accession>A0ABT2FAC1</accession>
<dbReference type="EC" id="3.1.2.6" evidence="7"/>
<keyword evidence="10" id="KW-1185">Reference proteome</keyword>
<protein>
    <recommendedName>
        <fullName evidence="7">Hydroxyacylglutathione hydrolase</fullName>
        <ecNumber evidence="7">3.1.2.6</ecNumber>
    </recommendedName>
    <alternativeName>
        <fullName evidence="7">Glyoxalase II</fullName>
        <shortName evidence="7">Glx II</shortName>
    </alternativeName>
</protein>
<evidence type="ECO:0000256" key="3">
    <source>
        <dbReference type="ARBA" id="ARBA00006759"/>
    </source>
</evidence>
<evidence type="ECO:0000256" key="1">
    <source>
        <dbReference type="ARBA" id="ARBA00001623"/>
    </source>
</evidence>
<dbReference type="RefSeq" id="WP_259290956.1">
    <property type="nucleotide sequence ID" value="NZ_JANUXW010000001.1"/>
</dbReference>
<dbReference type="Pfam" id="PF16123">
    <property type="entry name" value="HAGH_C"/>
    <property type="match status" value="1"/>
</dbReference>
<reference evidence="9" key="2">
    <citation type="journal article" date="2023" name="Curr. Microbiol.">
        <title>Neisseria montereyensis sp. nov., Isolated from Oropharynx of California Sea Lion (Zalophus californianus): Genomic, Phylogenetic, and Phenotypic Study.</title>
        <authorList>
            <person name="Volokhov D.V."/>
            <person name="Zagorodnyaya T.A."/>
            <person name="Furtak V.A."/>
            <person name="Nattanmai G."/>
            <person name="Randall L."/>
            <person name="Jose S."/>
            <person name="Gao Y."/>
            <person name="Gulland F.M."/>
            <person name="Eisenberg T."/>
            <person name="Delmonte P."/>
            <person name="Blom J."/>
            <person name="Mitchell K.K."/>
        </authorList>
    </citation>
    <scope>NUCLEOTIDE SEQUENCE</scope>
    <source>
        <strain evidence="9">CSL10203-ORH2</strain>
    </source>
</reference>
<dbReference type="CDD" id="cd07723">
    <property type="entry name" value="hydroxyacylglutathione_hydrolase_MBL-fold"/>
    <property type="match status" value="1"/>
</dbReference>
<proteinExistence type="inferred from homology"/>
<dbReference type="GO" id="GO:0004416">
    <property type="term" value="F:hydroxyacylglutathione hydrolase activity"/>
    <property type="evidence" value="ECO:0007669"/>
    <property type="project" value="UniProtKB-EC"/>
</dbReference>
<evidence type="ECO:0000313" key="10">
    <source>
        <dbReference type="Proteomes" id="UP001166947"/>
    </source>
</evidence>
<dbReference type="InterPro" id="IPR001279">
    <property type="entry name" value="Metallo-B-lactamas"/>
</dbReference>
<comment type="subunit">
    <text evidence="7">Monomer.</text>
</comment>
<dbReference type="Proteomes" id="UP001166947">
    <property type="component" value="Unassembled WGS sequence"/>
</dbReference>
<dbReference type="InterPro" id="IPR017782">
    <property type="entry name" value="Hydroxyacylglutathione_Hdrlase"/>
</dbReference>
<feature type="binding site" evidence="7">
    <location>
        <position position="57"/>
    </location>
    <ligand>
        <name>Zn(2+)</name>
        <dbReference type="ChEBI" id="CHEBI:29105"/>
        <label>2</label>
    </ligand>
</feature>
<feature type="binding site" evidence="7">
    <location>
        <position position="107"/>
    </location>
    <ligand>
        <name>Zn(2+)</name>
        <dbReference type="ChEBI" id="CHEBI:29105"/>
        <label>1</label>
    </ligand>
</feature>
<dbReference type="InterPro" id="IPR050110">
    <property type="entry name" value="Glyoxalase_II_hydrolase"/>
</dbReference>
<dbReference type="InterPro" id="IPR032282">
    <property type="entry name" value="HAGH_C"/>
</dbReference>
<comment type="similarity">
    <text evidence="3 7">Belongs to the metallo-beta-lactamase superfamily. Glyoxalase II family.</text>
</comment>
<comment type="caution">
    <text evidence="9">The sequence shown here is derived from an EMBL/GenBank/DDBJ whole genome shotgun (WGS) entry which is preliminary data.</text>
</comment>
<feature type="binding site" evidence="7">
    <location>
        <position position="52"/>
    </location>
    <ligand>
        <name>Zn(2+)</name>
        <dbReference type="ChEBI" id="CHEBI:29105"/>
        <label>1</label>
    </ligand>
</feature>
<dbReference type="Pfam" id="PF00753">
    <property type="entry name" value="Lactamase_B"/>
    <property type="match status" value="1"/>
</dbReference>
<evidence type="ECO:0000256" key="7">
    <source>
        <dbReference type="HAMAP-Rule" id="MF_01374"/>
    </source>
</evidence>
<dbReference type="InterPro" id="IPR035680">
    <property type="entry name" value="Clx_II_MBL"/>
</dbReference>
<evidence type="ECO:0000259" key="8">
    <source>
        <dbReference type="SMART" id="SM00849"/>
    </source>
</evidence>
<dbReference type="Gene3D" id="3.60.15.10">
    <property type="entry name" value="Ribonuclease Z/Hydroxyacylglutathione hydrolase-like"/>
    <property type="match status" value="1"/>
</dbReference>
<reference evidence="9" key="1">
    <citation type="submission" date="2022-08" db="EMBL/GenBank/DDBJ databases">
        <authorList>
            <person name="Volokhov D.V."/>
            <person name="Furtak V.A."/>
            <person name="Zagorodnyaya T.A."/>
        </authorList>
    </citation>
    <scope>NUCLEOTIDE SEQUENCE</scope>
    <source>
        <strain evidence="9">CSL10203-ORH2</strain>
    </source>
</reference>
<feature type="domain" description="Metallo-beta-lactamase" evidence="8">
    <location>
        <begin position="11"/>
        <end position="166"/>
    </location>
</feature>
<feature type="binding site" evidence="7">
    <location>
        <position position="166"/>
    </location>
    <ligand>
        <name>Zn(2+)</name>
        <dbReference type="ChEBI" id="CHEBI:29105"/>
        <label>2</label>
    </ligand>
</feature>
<evidence type="ECO:0000256" key="5">
    <source>
        <dbReference type="ARBA" id="ARBA00022801"/>
    </source>
</evidence>
<dbReference type="SUPFAM" id="SSF56281">
    <property type="entry name" value="Metallo-hydrolase/oxidoreductase"/>
    <property type="match status" value="1"/>
</dbReference>
<dbReference type="PANTHER" id="PTHR43705">
    <property type="entry name" value="HYDROXYACYLGLUTATHIONE HYDROLASE"/>
    <property type="match status" value="1"/>
</dbReference>
<feature type="binding site" evidence="7">
    <location>
        <position position="54"/>
    </location>
    <ligand>
        <name>Zn(2+)</name>
        <dbReference type="ChEBI" id="CHEBI:29105"/>
        <label>1</label>
    </ligand>
</feature>
<organism evidence="9 10">
    <name type="scientific">Neisseria montereyensis</name>
    <dbReference type="NCBI Taxonomy" id="2973938"/>
    <lineage>
        <taxon>Bacteria</taxon>
        <taxon>Pseudomonadati</taxon>
        <taxon>Pseudomonadota</taxon>
        <taxon>Betaproteobacteria</taxon>
        <taxon>Neisseriales</taxon>
        <taxon>Neisseriaceae</taxon>
        <taxon>Neisseria</taxon>
    </lineage>
</organism>
<dbReference type="SMART" id="SM00849">
    <property type="entry name" value="Lactamase_B"/>
    <property type="match status" value="1"/>
</dbReference>
<feature type="binding site" evidence="7">
    <location>
        <position position="128"/>
    </location>
    <ligand>
        <name>Zn(2+)</name>
        <dbReference type="ChEBI" id="CHEBI:29105"/>
        <label>2</label>
    </ligand>
</feature>
<keyword evidence="6 7" id="KW-0862">Zinc</keyword>
<dbReference type="InterPro" id="IPR036866">
    <property type="entry name" value="RibonucZ/Hydroxyglut_hydro"/>
</dbReference>
<dbReference type="PIRSF" id="PIRSF005457">
    <property type="entry name" value="Glx"/>
    <property type="match status" value="1"/>
</dbReference>
<evidence type="ECO:0000256" key="6">
    <source>
        <dbReference type="ARBA" id="ARBA00022833"/>
    </source>
</evidence>
<comment type="catalytic activity">
    <reaction evidence="1 7">
        <text>an S-(2-hydroxyacyl)glutathione + H2O = a 2-hydroxy carboxylate + glutathione + H(+)</text>
        <dbReference type="Rhea" id="RHEA:21864"/>
        <dbReference type="ChEBI" id="CHEBI:15377"/>
        <dbReference type="ChEBI" id="CHEBI:15378"/>
        <dbReference type="ChEBI" id="CHEBI:57925"/>
        <dbReference type="ChEBI" id="CHEBI:58896"/>
        <dbReference type="ChEBI" id="CHEBI:71261"/>
        <dbReference type="EC" id="3.1.2.6"/>
    </reaction>
</comment>
<name>A0ABT2FAC1_9NEIS</name>
<keyword evidence="5 7" id="KW-0378">Hydrolase</keyword>
<dbReference type="HAMAP" id="MF_01374">
    <property type="entry name" value="Glyoxalase_2"/>
    <property type="match status" value="1"/>
</dbReference>
<dbReference type="NCBIfam" id="TIGR03413">
    <property type="entry name" value="GSH_gloB"/>
    <property type="match status" value="1"/>
</dbReference>
<dbReference type="EMBL" id="JANUXW010000001">
    <property type="protein sequence ID" value="MCS4533111.1"/>
    <property type="molecule type" value="Genomic_DNA"/>
</dbReference>
<sequence length="249" mass="27872">MRITPVNAFNDNYIWVVIYEQQAVCIDPGEAAPVLHFLKENGLSLTQIWITHHHRDHTGGIAELKQAFPVCKVYGNRDIQEADEYVRDGSILTFGGYEAEVWETPGHTDTHIGYLLKLSDGLHVFCGDTLFSAGCGRVFTGTAEQMFTSLQRYNSLPPETLFYPAHEYTASNLRFAARVEPDNADVVAALAEADNIPTLPVTLAHERKVNPFLRTDRADIIANVADWYGQPLNSEVEVFAAMREMKNKS</sequence>
<comment type="function">
    <text evidence="7">Thiolesterase that catalyzes the hydrolysis of S-D-lactoyl-glutathione to form glutathione and D-lactic acid.</text>
</comment>
<feature type="binding site" evidence="7">
    <location>
        <position position="128"/>
    </location>
    <ligand>
        <name>Zn(2+)</name>
        <dbReference type="ChEBI" id="CHEBI:29105"/>
        <label>1</label>
    </ligand>
</feature>
<comment type="pathway">
    <text evidence="2 7">Secondary metabolite metabolism; methylglyoxal degradation; (R)-lactate from methylglyoxal: step 2/2.</text>
</comment>
<evidence type="ECO:0000256" key="2">
    <source>
        <dbReference type="ARBA" id="ARBA00004963"/>
    </source>
</evidence>
<feature type="binding site" evidence="7">
    <location>
        <position position="56"/>
    </location>
    <ligand>
        <name>Zn(2+)</name>
        <dbReference type="ChEBI" id="CHEBI:29105"/>
        <label>2</label>
    </ligand>
</feature>